<evidence type="ECO:0000313" key="3">
    <source>
        <dbReference type="Proteomes" id="UP000033869"/>
    </source>
</evidence>
<accession>A0A0G0W9H4</accession>
<feature type="domain" description="Glycosyltransferase 2-like" evidence="1">
    <location>
        <begin position="56"/>
        <end position="217"/>
    </location>
</feature>
<dbReference type="InterPro" id="IPR029044">
    <property type="entry name" value="Nucleotide-diphossugar_trans"/>
</dbReference>
<keyword evidence="2" id="KW-0808">Transferase</keyword>
<dbReference type="CDD" id="cd04186">
    <property type="entry name" value="GT_2_like_c"/>
    <property type="match status" value="1"/>
</dbReference>
<feature type="domain" description="Glycosyltransferase 2-like" evidence="1">
    <location>
        <begin position="315"/>
        <end position="493"/>
    </location>
</feature>
<dbReference type="PANTHER" id="PTHR43179">
    <property type="entry name" value="RHAMNOSYLTRANSFERASE WBBL"/>
    <property type="match status" value="1"/>
</dbReference>
<protein>
    <submittedName>
        <fullName evidence="2">Glycosyl transferase family 2</fullName>
    </submittedName>
</protein>
<dbReference type="Pfam" id="PF00535">
    <property type="entry name" value="Glycos_transf_2"/>
    <property type="match status" value="2"/>
</dbReference>
<dbReference type="EMBL" id="LCBL01000001">
    <property type="protein sequence ID" value="KKS09600.1"/>
    <property type="molecule type" value="Genomic_DNA"/>
</dbReference>
<dbReference type="PANTHER" id="PTHR43179:SF7">
    <property type="entry name" value="RHAMNOSYLTRANSFERASE WBBL"/>
    <property type="match status" value="1"/>
</dbReference>
<dbReference type="Gene3D" id="3.90.550.10">
    <property type="entry name" value="Spore Coat Polysaccharide Biosynthesis Protein SpsA, Chain A"/>
    <property type="match status" value="2"/>
</dbReference>
<evidence type="ECO:0000313" key="2">
    <source>
        <dbReference type="EMBL" id="KKS09600.1"/>
    </source>
</evidence>
<dbReference type="InterPro" id="IPR001173">
    <property type="entry name" value="Glyco_trans_2-like"/>
</dbReference>
<comment type="caution">
    <text evidence="2">The sequence shown here is derived from an EMBL/GenBank/DDBJ whole genome shotgun (WGS) entry which is preliminary data.</text>
</comment>
<dbReference type="Proteomes" id="UP000033869">
    <property type="component" value="Unassembled WGS sequence"/>
</dbReference>
<gene>
    <name evidence="2" type="ORF">UU65_C0001G0005</name>
</gene>
<name>A0A0G0W9H4_UNCC2</name>
<dbReference type="AlphaFoldDB" id="A0A0G0W9H4"/>
<sequence length="591" mass="68101">MSLVIYGIRFIKKRFRRLMLKFAGSEYALWIKMHEVKDKGAIKRQLSSLKYKPKISIIVPVYNVDPQWLDKCIESVLKQTYNNWELCIHDDASTNEKTVEDLKRWQAKDDKRIKVSFGKTNMHISGASNEALKLATGEFIALLDNDDELAPNAFLENVLLLNKHKDADFIYSDEDKIGTNGKRYAPFFKPEWSPDLMLSQMYTCHLGVYRKSIIDKIGGFRLGYEGSQDYDLVLRFVEHTTKDKIHHIPKILYHWRTLESSTAASLDTKSYASVAAKKTLTDYLRRNKVEGMAIDGIKPGTFRVKREIMGQSKVSIIIPFRDQVEVLKRCLKSIEDKTTYSNYEIILVNNQSSETATLNYFTAIKRMKNIRLINYDKPFNYSAINNSAARHARGDYLILLNNDTEVISGEWIEAMLEHAQRKEVGIVGAKLLYPNNTIQHAGVVMGIGGVAGHVFKYMNPDTDCYFCNANLVRNYSAVTAACLMIRKSVYEEVGGLDEINLTVAFNDVDMCLKVIDSGYLVIYTPYALLYHHESLSRGSDDELRLTNPKKFKRVMKERKYMEKKWKRYIERDIYYSPNLSLVREDLSINID</sequence>
<reference evidence="2 3" key="1">
    <citation type="journal article" date="2015" name="Nature">
        <title>rRNA introns, odd ribosomes, and small enigmatic genomes across a large radiation of phyla.</title>
        <authorList>
            <person name="Brown C.T."/>
            <person name="Hug L.A."/>
            <person name="Thomas B.C."/>
            <person name="Sharon I."/>
            <person name="Castelle C.J."/>
            <person name="Singh A."/>
            <person name="Wilkins M.J."/>
            <person name="Williams K.H."/>
            <person name="Banfield J.F."/>
        </authorList>
    </citation>
    <scope>NUCLEOTIDE SEQUENCE [LARGE SCALE GENOMIC DNA]</scope>
</reference>
<organism evidence="2 3">
    <name type="scientific">candidate division CPR2 bacterium GW2011_GWC1_41_48</name>
    <dbReference type="NCBI Taxonomy" id="1618344"/>
    <lineage>
        <taxon>Bacteria</taxon>
        <taxon>Bacteria division CPR2</taxon>
    </lineage>
</organism>
<dbReference type="CDD" id="cd04184">
    <property type="entry name" value="GT2_RfbC_Mx_like"/>
    <property type="match status" value="1"/>
</dbReference>
<dbReference type="PATRIC" id="fig|1618344.3.peg.5"/>
<dbReference type="GO" id="GO:0016757">
    <property type="term" value="F:glycosyltransferase activity"/>
    <property type="evidence" value="ECO:0007669"/>
    <property type="project" value="UniProtKB-KW"/>
</dbReference>
<proteinExistence type="predicted"/>
<evidence type="ECO:0000259" key="1">
    <source>
        <dbReference type="Pfam" id="PF00535"/>
    </source>
</evidence>
<dbReference type="SUPFAM" id="SSF53448">
    <property type="entry name" value="Nucleotide-diphospho-sugar transferases"/>
    <property type="match status" value="2"/>
</dbReference>